<dbReference type="PANTHER" id="PTHR24320">
    <property type="entry name" value="RETINOL DEHYDROGENASE"/>
    <property type="match status" value="1"/>
</dbReference>
<dbReference type="InterPro" id="IPR002347">
    <property type="entry name" value="SDR_fam"/>
</dbReference>
<dbReference type="AlphaFoldDB" id="A0A919W3P8"/>
<organism evidence="4 5">
    <name type="scientific">Paractinoplanes toevensis</name>
    <dbReference type="NCBI Taxonomy" id="571911"/>
    <lineage>
        <taxon>Bacteria</taxon>
        <taxon>Bacillati</taxon>
        <taxon>Actinomycetota</taxon>
        <taxon>Actinomycetes</taxon>
        <taxon>Micromonosporales</taxon>
        <taxon>Micromonosporaceae</taxon>
        <taxon>Paractinoplanes</taxon>
    </lineage>
</organism>
<evidence type="ECO:0000256" key="1">
    <source>
        <dbReference type="ARBA" id="ARBA00006484"/>
    </source>
</evidence>
<dbReference type="SUPFAM" id="SSF51735">
    <property type="entry name" value="NAD(P)-binding Rossmann-fold domains"/>
    <property type="match status" value="1"/>
</dbReference>
<proteinExistence type="inferred from homology"/>
<keyword evidence="2" id="KW-0560">Oxidoreductase</keyword>
<protein>
    <submittedName>
        <fullName evidence="4">Short-chain dehydrogenase</fullName>
    </submittedName>
</protein>
<gene>
    <name evidence="4" type="ORF">Ato02nite_048120</name>
</gene>
<dbReference type="EMBL" id="BOQN01000062">
    <property type="protein sequence ID" value="GIM93019.1"/>
    <property type="molecule type" value="Genomic_DNA"/>
</dbReference>
<evidence type="ECO:0000256" key="3">
    <source>
        <dbReference type="RuleBase" id="RU000363"/>
    </source>
</evidence>
<dbReference type="Gene3D" id="3.40.50.720">
    <property type="entry name" value="NAD(P)-binding Rossmann-like Domain"/>
    <property type="match status" value="1"/>
</dbReference>
<dbReference type="InterPro" id="IPR036291">
    <property type="entry name" value="NAD(P)-bd_dom_sf"/>
</dbReference>
<evidence type="ECO:0000313" key="4">
    <source>
        <dbReference type="EMBL" id="GIM93019.1"/>
    </source>
</evidence>
<evidence type="ECO:0000256" key="2">
    <source>
        <dbReference type="ARBA" id="ARBA00023002"/>
    </source>
</evidence>
<dbReference type="PRINTS" id="PR00080">
    <property type="entry name" value="SDRFAMILY"/>
</dbReference>
<dbReference type="RefSeq" id="WP_213008850.1">
    <property type="nucleotide sequence ID" value="NZ_BOQN01000062.1"/>
</dbReference>
<sequence length="305" mass="32491">MEAARWTVQDVPDLSAKVAVVTGATSGIGREVATALAVRGASVVLAVRDINKGHAVADRIRALRAGADVTVQRLDLASLRSVRDAAGALRARHRRIDMLINNAGVMFTPQQTTEDGLELQLAVNYFGPYALTGLLLDHLVEAPGSRVVTVSSLFHRNSGISVGDSLSPHPYRRIRAYADSKLADLLFTYELHRRLAAAGVGTIAVAAHPGITRTQLARNSPAALRWLVRAYELWANQTPAMGALPVLRAATDPAVSGGQYYGPGQRGGFRGHPVLASSSGRSHDAALQRDVWSAAERLTGVTFPV</sequence>
<dbReference type="PRINTS" id="PR00081">
    <property type="entry name" value="GDHRDH"/>
</dbReference>
<comment type="caution">
    <text evidence="4">The sequence shown here is derived from an EMBL/GenBank/DDBJ whole genome shotgun (WGS) entry which is preliminary data.</text>
</comment>
<comment type="similarity">
    <text evidence="1 3">Belongs to the short-chain dehydrogenases/reductases (SDR) family.</text>
</comment>
<accession>A0A919W3P8</accession>
<dbReference type="CDD" id="cd05327">
    <property type="entry name" value="retinol-DH_like_SDR_c_like"/>
    <property type="match status" value="1"/>
</dbReference>
<evidence type="ECO:0000313" key="5">
    <source>
        <dbReference type="Proteomes" id="UP000677082"/>
    </source>
</evidence>
<dbReference type="Pfam" id="PF00106">
    <property type="entry name" value="adh_short"/>
    <property type="match status" value="1"/>
</dbReference>
<name>A0A919W3P8_9ACTN</name>
<dbReference type="GO" id="GO:0016491">
    <property type="term" value="F:oxidoreductase activity"/>
    <property type="evidence" value="ECO:0007669"/>
    <property type="project" value="UniProtKB-KW"/>
</dbReference>
<reference evidence="4 5" key="1">
    <citation type="submission" date="2021-03" db="EMBL/GenBank/DDBJ databases">
        <title>Whole genome shotgun sequence of Actinoplanes toevensis NBRC 105298.</title>
        <authorList>
            <person name="Komaki H."/>
            <person name="Tamura T."/>
        </authorList>
    </citation>
    <scope>NUCLEOTIDE SEQUENCE [LARGE SCALE GENOMIC DNA]</scope>
    <source>
        <strain evidence="4 5">NBRC 105298</strain>
    </source>
</reference>
<keyword evidence="5" id="KW-1185">Reference proteome</keyword>
<dbReference type="Proteomes" id="UP000677082">
    <property type="component" value="Unassembled WGS sequence"/>
</dbReference>
<dbReference type="NCBIfam" id="NF004846">
    <property type="entry name" value="PRK06197.1"/>
    <property type="match status" value="1"/>
</dbReference>
<dbReference type="PANTHER" id="PTHR24320:SF148">
    <property type="entry name" value="NAD(P)-BINDING ROSSMANN-FOLD SUPERFAMILY PROTEIN"/>
    <property type="match status" value="1"/>
</dbReference>